<dbReference type="EMBL" id="BKCP01004894">
    <property type="protein sequence ID" value="GER34437.1"/>
    <property type="molecule type" value="Genomic_DNA"/>
</dbReference>
<sequence length="179" mass="19584">MVIVPQPPAIPGCPSSGTSAVSDGAATTTVIHFSIKSAAPPGPLPVCPYRLPPLIPPASRHHLILQSPCHRHHLPPDHCRLRIQPPVRLPLRPSRLAAHSGHLRCPNPNFSFFLNRLVQIHAFQIPPPPSSYLTCPVQIPSSSAPPPDPATGLIVAGRTSHMNYKFPKHKLYHWVNWSM</sequence>
<dbReference type="AlphaFoldDB" id="A0A5A7PQ34"/>
<evidence type="ECO:0000313" key="1">
    <source>
        <dbReference type="EMBL" id="GER34437.1"/>
    </source>
</evidence>
<proteinExistence type="predicted"/>
<accession>A0A5A7PQ34</accession>
<evidence type="ECO:0000313" key="2">
    <source>
        <dbReference type="Proteomes" id="UP000325081"/>
    </source>
</evidence>
<keyword evidence="2" id="KW-1185">Reference proteome</keyword>
<protein>
    <submittedName>
        <fullName evidence="1">Myb domain protein 12</fullName>
    </submittedName>
</protein>
<gene>
    <name evidence="1" type="ORF">STAS_10658</name>
</gene>
<reference evidence="2" key="1">
    <citation type="journal article" date="2019" name="Curr. Biol.">
        <title>Genome Sequence of Striga asiatica Provides Insight into the Evolution of Plant Parasitism.</title>
        <authorList>
            <person name="Yoshida S."/>
            <person name="Kim S."/>
            <person name="Wafula E.K."/>
            <person name="Tanskanen J."/>
            <person name="Kim Y.M."/>
            <person name="Honaas L."/>
            <person name="Yang Z."/>
            <person name="Spallek T."/>
            <person name="Conn C.E."/>
            <person name="Ichihashi Y."/>
            <person name="Cheong K."/>
            <person name="Cui S."/>
            <person name="Der J.P."/>
            <person name="Gundlach H."/>
            <person name="Jiao Y."/>
            <person name="Hori C."/>
            <person name="Ishida J.K."/>
            <person name="Kasahara H."/>
            <person name="Kiba T."/>
            <person name="Kim M.S."/>
            <person name="Koo N."/>
            <person name="Laohavisit A."/>
            <person name="Lee Y.H."/>
            <person name="Lumba S."/>
            <person name="McCourt P."/>
            <person name="Mortimer J.C."/>
            <person name="Mutuku J.M."/>
            <person name="Nomura T."/>
            <person name="Sasaki-Sekimoto Y."/>
            <person name="Seto Y."/>
            <person name="Wang Y."/>
            <person name="Wakatake T."/>
            <person name="Sakakibara H."/>
            <person name="Demura T."/>
            <person name="Yamaguchi S."/>
            <person name="Yoneyama K."/>
            <person name="Manabe R.I."/>
            <person name="Nelson D.C."/>
            <person name="Schulman A.H."/>
            <person name="Timko M.P."/>
            <person name="dePamphilis C.W."/>
            <person name="Choi D."/>
            <person name="Shirasu K."/>
        </authorList>
    </citation>
    <scope>NUCLEOTIDE SEQUENCE [LARGE SCALE GENOMIC DNA]</scope>
    <source>
        <strain evidence="2">cv. UVA1</strain>
    </source>
</reference>
<comment type="caution">
    <text evidence="1">The sequence shown here is derived from an EMBL/GenBank/DDBJ whole genome shotgun (WGS) entry which is preliminary data.</text>
</comment>
<dbReference type="Proteomes" id="UP000325081">
    <property type="component" value="Unassembled WGS sequence"/>
</dbReference>
<name>A0A5A7PQ34_STRAF</name>
<organism evidence="1 2">
    <name type="scientific">Striga asiatica</name>
    <name type="common">Asiatic witchweed</name>
    <name type="synonym">Buchnera asiatica</name>
    <dbReference type="NCBI Taxonomy" id="4170"/>
    <lineage>
        <taxon>Eukaryota</taxon>
        <taxon>Viridiplantae</taxon>
        <taxon>Streptophyta</taxon>
        <taxon>Embryophyta</taxon>
        <taxon>Tracheophyta</taxon>
        <taxon>Spermatophyta</taxon>
        <taxon>Magnoliopsida</taxon>
        <taxon>eudicotyledons</taxon>
        <taxon>Gunneridae</taxon>
        <taxon>Pentapetalae</taxon>
        <taxon>asterids</taxon>
        <taxon>lamiids</taxon>
        <taxon>Lamiales</taxon>
        <taxon>Orobanchaceae</taxon>
        <taxon>Buchnereae</taxon>
        <taxon>Striga</taxon>
    </lineage>
</organism>